<proteinExistence type="predicted"/>
<organism evidence="1 2">
    <name type="scientific">Schizophyllum amplum</name>
    <dbReference type="NCBI Taxonomy" id="97359"/>
    <lineage>
        <taxon>Eukaryota</taxon>
        <taxon>Fungi</taxon>
        <taxon>Dikarya</taxon>
        <taxon>Basidiomycota</taxon>
        <taxon>Agaricomycotina</taxon>
        <taxon>Agaricomycetes</taxon>
        <taxon>Agaricomycetidae</taxon>
        <taxon>Agaricales</taxon>
        <taxon>Schizophyllaceae</taxon>
        <taxon>Schizophyllum</taxon>
    </lineage>
</organism>
<sequence>MWKSWPHPPEPEDYREVKTMQVPLTLGHMLPVKGLVAKVVRDGFVMTAADDTDIFFLYATAPWDRRVLADSTVEVYVVGVACSETVVQILVLYDCTRARRFCTGRAVRGLAAERTAKH</sequence>
<dbReference type="AlphaFoldDB" id="A0A550CL14"/>
<name>A0A550CL14_9AGAR</name>
<dbReference type="Proteomes" id="UP000320762">
    <property type="component" value="Unassembled WGS sequence"/>
</dbReference>
<evidence type="ECO:0000313" key="1">
    <source>
        <dbReference type="EMBL" id="TRM65495.1"/>
    </source>
</evidence>
<comment type="caution">
    <text evidence="1">The sequence shown here is derived from an EMBL/GenBank/DDBJ whole genome shotgun (WGS) entry which is preliminary data.</text>
</comment>
<accession>A0A550CL14</accession>
<evidence type="ECO:0000313" key="2">
    <source>
        <dbReference type="Proteomes" id="UP000320762"/>
    </source>
</evidence>
<keyword evidence="2" id="KW-1185">Reference proteome</keyword>
<protein>
    <submittedName>
        <fullName evidence="1">Uncharacterized protein</fullName>
    </submittedName>
</protein>
<gene>
    <name evidence="1" type="ORF">BD626DRAFT_488947</name>
</gene>
<dbReference type="EMBL" id="VDMD01000005">
    <property type="protein sequence ID" value="TRM65495.1"/>
    <property type="molecule type" value="Genomic_DNA"/>
</dbReference>
<reference evidence="1 2" key="1">
    <citation type="journal article" date="2019" name="New Phytol.">
        <title>Comparative genomics reveals unique wood-decay strategies and fruiting body development in the Schizophyllaceae.</title>
        <authorList>
            <person name="Almasi E."/>
            <person name="Sahu N."/>
            <person name="Krizsan K."/>
            <person name="Balint B."/>
            <person name="Kovacs G.M."/>
            <person name="Kiss B."/>
            <person name="Cseklye J."/>
            <person name="Drula E."/>
            <person name="Henrissat B."/>
            <person name="Nagy I."/>
            <person name="Chovatia M."/>
            <person name="Adam C."/>
            <person name="LaButti K."/>
            <person name="Lipzen A."/>
            <person name="Riley R."/>
            <person name="Grigoriev I.V."/>
            <person name="Nagy L.G."/>
        </authorList>
    </citation>
    <scope>NUCLEOTIDE SEQUENCE [LARGE SCALE GENOMIC DNA]</scope>
    <source>
        <strain evidence="1 2">NL-1724</strain>
    </source>
</reference>